<evidence type="ECO:0000259" key="2">
    <source>
        <dbReference type="Pfam" id="PF10307"/>
    </source>
</evidence>
<dbReference type="OrthoDB" id="432447at2759"/>
<accession>A0A1V9YS78</accession>
<dbReference type="EMBL" id="JNBS01003108">
    <property type="protein sequence ID" value="OQR88602.1"/>
    <property type="molecule type" value="Genomic_DNA"/>
</dbReference>
<dbReference type="Pfam" id="PF09414">
    <property type="entry name" value="RNA_ligase"/>
    <property type="match status" value="1"/>
</dbReference>
<sequence length="800" mass="89385">MSPAVTSVHVFDFDLTLVRAPPRHHGESVLTTEEIASIGKDWYKSPLSLNYKLKLVPLPALALLKSILGSTNQMGVVLTARHEHLRDELLSVLKKFGVNPDLAVLKPNNLHKDLSNYDPVSQISIRAAENAAYKIAAIESLIQSPNVNTLKIYEDDDAILNAMYTWAATISERRPNLTIEIIDAKLLNKPFSVMQYLKNLDCVPTDNSHSESILRELQQLSNAKAVVPFGSSALHRRGDIDVCLVIEDNESHRDAVLRVADALRKHGVPDVYESGSSRCPLLKVHWLDSMHPPVDLDIVFVHANAYAKFTPGSTKISVQSTDPNERSLMGLEMLHHIQSHVASSPISMDVFARVIDTVLLVLKAKYVHGTHYNGLPSFKISALIASYITGLIAAAPLKDVVSDFFNYAASISQVEWEDKWLDGVYVSPHLLACAQQALLDAKNATQDSSFPSSGTLSRLTQGREPSSQTIISLHVVYAEQESWKLKQQFNWKFAKSLRNLYQAHRIEVDPMPEAPQMERTFGLLGDVTTTINFFTEFAAVITSESKGLIAVDVVGTTDVAEESIEIAPDLTNDGVLSKFPRTKHLLPSKSISRDDLVLDPTDAAVFVNTEITIQEKVDGANLGLFLTNDFKVVAQNRSHFCNSETAPQFKGLDIWIQMHQFELIDLLSPPGRYVLYGEWLFAQHSIAYSKLPSYFLAFDIFDRSNQTFLSVKTVQTRLEVTSIHMVPTLFTGVYKDLSQFRSLLETKSKYYDGPVEGIVIRKESSDVLMERAKLVRDDFIQNIDDHWAKKGTVKNKLQFL</sequence>
<dbReference type="STRING" id="74557.A0A1V9YS78"/>
<evidence type="ECO:0000259" key="1">
    <source>
        <dbReference type="Pfam" id="PF09414"/>
    </source>
</evidence>
<dbReference type="Gene3D" id="3.30.460.10">
    <property type="entry name" value="Beta Polymerase, domain 2"/>
    <property type="match status" value="1"/>
</dbReference>
<keyword evidence="4" id="KW-1185">Reference proteome</keyword>
<dbReference type="InterPro" id="IPR018812">
    <property type="entry name" value="SAK_HAD"/>
</dbReference>
<dbReference type="SUPFAM" id="SSF56091">
    <property type="entry name" value="DNA ligase/mRNA capping enzyme, catalytic domain"/>
    <property type="match status" value="1"/>
</dbReference>
<evidence type="ECO:0000313" key="3">
    <source>
        <dbReference type="EMBL" id="OQR88602.1"/>
    </source>
</evidence>
<dbReference type="InterPro" id="IPR021122">
    <property type="entry name" value="RNA_ligase_dom_REL/Rnl2"/>
</dbReference>
<dbReference type="PANTHER" id="PTHR43883:SF1">
    <property type="entry name" value="GLUCONOKINASE"/>
    <property type="match status" value="1"/>
</dbReference>
<dbReference type="Pfam" id="PF10307">
    <property type="entry name" value="HAD_SAK_1"/>
    <property type="match status" value="1"/>
</dbReference>
<dbReference type="Gene3D" id="3.30.470.30">
    <property type="entry name" value="DNA ligase/mRNA capping enzyme"/>
    <property type="match status" value="1"/>
</dbReference>
<dbReference type="AlphaFoldDB" id="A0A1V9YS78"/>
<feature type="domain" description="Swiss Army Knife RNA repair protein HAD" evidence="2">
    <location>
        <begin position="68"/>
        <end position="185"/>
    </location>
</feature>
<dbReference type="InterPro" id="IPR052732">
    <property type="entry name" value="Cell-binding_unc_protein"/>
</dbReference>
<evidence type="ECO:0008006" key="5">
    <source>
        <dbReference type="Google" id="ProtNLM"/>
    </source>
</evidence>
<organism evidence="3 4">
    <name type="scientific">Thraustotheca clavata</name>
    <dbReference type="NCBI Taxonomy" id="74557"/>
    <lineage>
        <taxon>Eukaryota</taxon>
        <taxon>Sar</taxon>
        <taxon>Stramenopiles</taxon>
        <taxon>Oomycota</taxon>
        <taxon>Saprolegniomycetes</taxon>
        <taxon>Saprolegniales</taxon>
        <taxon>Achlyaceae</taxon>
        <taxon>Thraustotheca</taxon>
    </lineage>
</organism>
<comment type="caution">
    <text evidence="3">The sequence shown here is derived from an EMBL/GenBank/DDBJ whole genome shotgun (WGS) entry which is preliminary data.</text>
</comment>
<name>A0A1V9YS78_9STRA</name>
<feature type="domain" description="RNA ligase" evidence="1">
    <location>
        <begin position="610"/>
        <end position="773"/>
    </location>
</feature>
<dbReference type="InterPro" id="IPR043519">
    <property type="entry name" value="NT_sf"/>
</dbReference>
<protein>
    <recommendedName>
        <fullName evidence="5">DNA ligase</fullName>
    </recommendedName>
</protein>
<proteinExistence type="predicted"/>
<dbReference type="SUPFAM" id="SSF81301">
    <property type="entry name" value="Nucleotidyltransferase"/>
    <property type="match status" value="1"/>
</dbReference>
<reference evidence="3 4" key="1">
    <citation type="journal article" date="2014" name="Genome Biol. Evol.">
        <title>The secreted proteins of Achlya hypogyna and Thraustotheca clavata identify the ancestral oomycete secretome and reveal gene acquisitions by horizontal gene transfer.</title>
        <authorList>
            <person name="Misner I."/>
            <person name="Blouin N."/>
            <person name="Leonard G."/>
            <person name="Richards T.A."/>
            <person name="Lane C.E."/>
        </authorList>
    </citation>
    <scope>NUCLEOTIDE SEQUENCE [LARGE SCALE GENOMIC DNA]</scope>
    <source>
        <strain evidence="3 4">ATCC 34112</strain>
    </source>
</reference>
<dbReference type="PANTHER" id="PTHR43883">
    <property type="entry name" value="SLR0207 PROTEIN"/>
    <property type="match status" value="1"/>
</dbReference>
<evidence type="ECO:0000313" key="4">
    <source>
        <dbReference type="Proteomes" id="UP000243217"/>
    </source>
</evidence>
<gene>
    <name evidence="3" type="ORF">THRCLA_10216</name>
</gene>
<dbReference type="Proteomes" id="UP000243217">
    <property type="component" value="Unassembled WGS sequence"/>
</dbReference>